<dbReference type="OrthoDB" id="5598740at2759"/>
<keyword evidence="2" id="KW-1185">Reference proteome</keyword>
<comment type="caution">
    <text evidence="1">The sequence shown here is derived from an EMBL/GenBank/DDBJ whole genome shotgun (WGS) entry which is preliminary data.</text>
</comment>
<accession>A0A1R1XU04</accession>
<dbReference type="Proteomes" id="UP000187283">
    <property type="component" value="Unassembled WGS sequence"/>
</dbReference>
<dbReference type="InterPro" id="IPR036691">
    <property type="entry name" value="Endo/exonu/phosph_ase_sf"/>
</dbReference>
<evidence type="ECO:0000313" key="2">
    <source>
        <dbReference type="Proteomes" id="UP000187283"/>
    </source>
</evidence>
<sequence>MAETNNMKIAYWNCQGLSERKWDKVLSVFDNIELDILFLAETWFIDDDVHHSHPYYLISTRRIDPKTKFGHESAGMVCLVSPNIRRSITSVSISAYTINIKINEHDITAVYFPPSMKIDEILRIKKDFEFQF</sequence>
<organism evidence="1 2">
    <name type="scientific">Smittium culicis</name>
    <dbReference type="NCBI Taxonomy" id="133412"/>
    <lineage>
        <taxon>Eukaryota</taxon>
        <taxon>Fungi</taxon>
        <taxon>Fungi incertae sedis</taxon>
        <taxon>Zoopagomycota</taxon>
        <taxon>Kickxellomycotina</taxon>
        <taxon>Harpellomycetes</taxon>
        <taxon>Harpellales</taxon>
        <taxon>Legeriomycetaceae</taxon>
        <taxon>Smittium</taxon>
    </lineage>
</organism>
<dbReference type="EMBL" id="LSSN01001839">
    <property type="protein sequence ID" value="OMJ18111.1"/>
    <property type="molecule type" value="Genomic_DNA"/>
</dbReference>
<evidence type="ECO:0000313" key="1">
    <source>
        <dbReference type="EMBL" id="OMJ18111.1"/>
    </source>
</evidence>
<proteinExistence type="predicted"/>
<dbReference type="SUPFAM" id="SSF56219">
    <property type="entry name" value="DNase I-like"/>
    <property type="match status" value="1"/>
</dbReference>
<evidence type="ECO:0008006" key="3">
    <source>
        <dbReference type="Google" id="ProtNLM"/>
    </source>
</evidence>
<protein>
    <recommendedName>
        <fullName evidence="3">RNA-directed DNA polymerase from mobile element jockey</fullName>
    </recommendedName>
</protein>
<gene>
    <name evidence="1" type="ORF">AYI70_g5546</name>
</gene>
<name>A0A1R1XU04_9FUNG</name>
<dbReference type="Gene3D" id="3.60.10.10">
    <property type="entry name" value="Endonuclease/exonuclease/phosphatase"/>
    <property type="match status" value="1"/>
</dbReference>
<reference evidence="1 2" key="1">
    <citation type="submission" date="2017-01" db="EMBL/GenBank/DDBJ databases">
        <authorList>
            <person name="Mah S.A."/>
            <person name="Swanson W.J."/>
            <person name="Moy G.W."/>
            <person name="Vacquier V.D."/>
        </authorList>
    </citation>
    <scope>NUCLEOTIDE SEQUENCE [LARGE SCALE GENOMIC DNA]</scope>
    <source>
        <strain evidence="1 2">GSMNP</strain>
    </source>
</reference>
<dbReference type="STRING" id="133412.A0A1R1XU04"/>
<dbReference type="AlphaFoldDB" id="A0A1R1XU04"/>